<dbReference type="GO" id="GO:0008270">
    <property type="term" value="F:zinc ion binding"/>
    <property type="evidence" value="ECO:0007669"/>
    <property type="project" value="UniProtKB-KW"/>
</dbReference>
<feature type="compositionally biased region" description="Polar residues" evidence="2">
    <location>
        <begin position="703"/>
        <end position="720"/>
    </location>
</feature>
<proteinExistence type="predicted"/>
<feature type="region of interest" description="Disordered" evidence="2">
    <location>
        <begin position="147"/>
        <end position="270"/>
    </location>
</feature>
<dbReference type="RefSeq" id="XP_014568562.1">
    <property type="nucleotide sequence ID" value="XM_014713076.1"/>
</dbReference>
<dbReference type="InParanoid" id="G7E9K2"/>
<dbReference type="PROSITE" id="PS50103">
    <property type="entry name" value="ZF_C3H1"/>
    <property type="match status" value="2"/>
</dbReference>
<dbReference type="PANTHER" id="PTHR46651:SF1">
    <property type="entry name" value="SMALL MUTS RELATED FAMILY PROTEIN"/>
    <property type="match status" value="1"/>
</dbReference>
<dbReference type="InterPro" id="IPR036063">
    <property type="entry name" value="Smr_dom_sf"/>
</dbReference>
<feature type="compositionally biased region" description="Polar residues" evidence="2">
    <location>
        <begin position="212"/>
        <end position="239"/>
    </location>
</feature>
<name>G7E9K2_MIXOS</name>
<feature type="region of interest" description="Disordered" evidence="2">
    <location>
        <begin position="517"/>
        <end position="593"/>
    </location>
</feature>
<feature type="zinc finger region" description="C3H1-type" evidence="1">
    <location>
        <begin position="618"/>
        <end position="644"/>
    </location>
</feature>
<feature type="region of interest" description="Disordered" evidence="2">
    <location>
        <begin position="319"/>
        <end position="370"/>
    </location>
</feature>
<evidence type="ECO:0000259" key="3">
    <source>
        <dbReference type="PROSITE" id="PS50103"/>
    </source>
</evidence>
<dbReference type="HOGENOM" id="CLU_014934_0_0_1"/>
<dbReference type="EMBL" id="BABT02000220">
    <property type="protein sequence ID" value="GAA99321.1"/>
    <property type="molecule type" value="Genomic_DNA"/>
</dbReference>
<keyword evidence="1" id="KW-0863">Zinc-finger</keyword>
<dbReference type="PANTHER" id="PTHR46651">
    <property type="entry name" value="POLYADENYLATE-BINDING PROTEIN-INTERACTING PROTEIN 7"/>
    <property type="match status" value="1"/>
</dbReference>
<evidence type="ECO:0000313" key="5">
    <source>
        <dbReference type="EMBL" id="GAA99321.1"/>
    </source>
</evidence>
<dbReference type="Proteomes" id="UP000009131">
    <property type="component" value="Unassembled WGS sequence"/>
</dbReference>
<protein>
    <submittedName>
        <fullName evidence="5">Uncharacterized protein</fullName>
    </submittedName>
</protein>
<feature type="compositionally biased region" description="Low complexity" evidence="2">
    <location>
        <begin position="340"/>
        <end position="369"/>
    </location>
</feature>
<feature type="domain" description="Smr" evidence="4">
    <location>
        <begin position="883"/>
        <end position="964"/>
    </location>
</feature>
<keyword evidence="6" id="KW-1185">Reference proteome</keyword>
<dbReference type="InterPro" id="IPR002625">
    <property type="entry name" value="Smr_dom"/>
</dbReference>
<organism evidence="5 6">
    <name type="scientific">Mixia osmundae (strain CBS 9802 / IAM 14324 / JCM 22182 / KY 12970)</name>
    <dbReference type="NCBI Taxonomy" id="764103"/>
    <lineage>
        <taxon>Eukaryota</taxon>
        <taxon>Fungi</taxon>
        <taxon>Dikarya</taxon>
        <taxon>Basidiomycota</taxon>
        <taxon>Pucciniomycotina</taxon>
        <taxon>Mixiomycetes</taxon>
        <taxon>Mixiales</taxon>
        <taxon>Mixiaceae</taxon>
        <taxon>Mixia</taxon>
    </lineage>
</organism>
<dbReference type="OrthoDB" id="3247158at2759"/>
<feature type="domain" description="C3H1-type" evidence="3">
    <location>
        <begin position="618"/>
        <end position="644"/>
    </location>
</feature>
<dbReference type="Gene3D" id="3.30.1370.110">
    <property type="match status" value="1"/>
</dbReference>
<sequence length="967" mass="102503">MSSATLDGQPSLVHSRRFLASLLAPNASSSPGASLYGAIGRPSVTRSNSAQSLRTDDLLSSSTKRSESPSLSTSASNGDLLGVGGAMSGEQKVQKVLDVLQDRSLDEDDKPDALNVTLRSLLDTQTAEQDLNQIVLSLMHRHREDLAPTGASFSPPRTPVKAPSLSRSASGIRIASHSTMPRLSSGSVPSRPISPSPLGPYSPSSGLLTPSRSSHSISADTEPTSPFGSPRNVNLSASASEFRPSPTAFEFKPRSSMGAPGSPSPLSSPALQFRQPAHAASPLGTPRISSSNLANSYFAAAPVMGTTFGSQSSSPLLAKPLLPTGRASPIPRDPWTRQDSVSNNSGVSTLSSSTIPSISTSDSSASSLDEPQEQYAMFAASELSSNGTHRSTTPGIGGSHWDPFDDFGSPFDPPEETAQISSTEIPASAAAAAAIAQPGAPIDHAGGGLGGLGPYSMTPFDVLYSMFAGADSDVSPEELEVALSQTGYEVDKALDYLVSHPGGRGDTASLDMGGLTLDDQTRSPFPEPPRLPGRLNLASTPTGNRPLVVSRDSFSRQQGLHPGSIQGGLSPAHSAPGSPAFGSRPLTPSGSTGGASNRVCRFYLQGSCLRADCRFSHDFSKAVCRFWLRGHCLKQNCDFMHSVPPHLIQDAADMRAQIQEKERERMRDRSQIVDHEYEEEFPSLGSEGIRQPKSTRWAGAVKSTPSWSPNASFAQASRKSGPSVIASRPIPPLSRPSPRLVLRPPSLLPTLSTGETLSHLYTAYRTQFLEFGADRNKCLQRAAEAWKKGDGAAARRWSREAQDYNAQVATAGREAARKIVTERKRIIAEAVQAREGRADPQDRSLKGREMGSGLGICLGVASADFVTAQGGALSAEERTECAIDLHGLHSEEAVEFLSIFLRALEQEHYLGLAFVVVGQEKHTGTADLARGTSRSRLADGVLEYLDGCHYAYRLASGIVVVDHLTHS</sequence>
<evidence type="ECO:0000259" key="4">
    <source>
        <dbReference type="PROSITE" id="PS50828"/>
    </source>
</evidence>
<dbReference type="InterPro" id="IPR053242">
    <property type="entry name" value="PAM2-like_domain"/>
</dbReference>
<dbReference type="InterPro" id="IPR013899">
    <property type="entry name" value="DUF1771"/>
</dbReference>
<dbReference type="PROSITE" id="PS50828">
    <property type="entry name" value="SMR"/>
    <property type="match status" value="1"/>
</dbReference>
<dbReference type="SMART" id="SM01162">
    <property type="entry name" value="DUF1771"/>
    <property type="match status" value="1"/>
</dbReference>
<dbReference type="OMA" id="WLRGHCL"/>
<keyword evidence="1" id="KW-0862">Zinc</keyword>
<comment type="caution">
    <text evidence="5">The sequence shown here is derived from an EMBL/GenBank/DDBJ whole genome shotgun (WGS) entry which is preliminary data.</text>
</comment>
<reference evidence="5 6" key="1">
    <citation type="journal article" date="2011" name="J. Gen. Appl. Microbiol.">
        <title>Draft genome sequencing of the enigmatic basidiomycete Mixia osmundae.</title>
        <authorList>
            <person name="Nishida H."/>
            <person name="Nagatsuka Y."/>
            <person name="Sugiyama J."/>
        </authorList>
    </citation>
    <scope>NUCLEOTIDE SEQUENCE [LARGE SCALE GENOMIC DNA]</scope>
    <source>
        <strain evidence="6">CBS 9802 / IAM 14324 / JCM 22182 / KY 12970</strain>
    </source>
</reference>
<evidence type="ECO:0000256" key="1">
    <source>
        <dbReference type="PROSITE-ProRule" id="PRU00723"/>
    </source>
</evidence>
<dbReference type="Pfam" id="PF08590">
    <property type="entry name" value="DUF1771"/>
    <property type="match status" value="1"/>
</dbReference>
<feature type="compositionally biased region" description="Low complexity" evidence="2">
    <location>
        <begin position="255"/>
        <end position="270"/>
    </location>
</feature>
<dbReference type="AlphaFoldDB" id="G7E9K2"/>
<feature type="zinc finger region" description="C3H1-type" evidence="1">
    <location>
        <begin position="594"/>
        <end position="617"/>
    </location>
</feature>
<keyword evidence="1" id="KW-0479">Metal-binding</keyword>
<feature type="region of interest" description="Disordered" evidence="2">
    <location>
        <begin position="683"/>
        <end position="741"/>
    </location>
</feature>
<feature type="compositionally biased region" description="Low complexity" evidence="2">
    <location>
        <begin position="201"/>
        <end position="211"/>
    </location>
</feature>
<dbReference type="eggNOG" id="KOG1040">
    <property type="taxonomic scope" value="Eukaryota"/>
</dbReference>
<dbReference type="InterPro" id="IPR000571">
    <property type="entry name" value="Znf_CCCH"/>
</dbReference>
<dbReference type="STRING" id="764103.G7E9K2"/>
<dbReference type="SMART" id="SM00356">
    <property type="entry name" value="ZnF_C3H1"/>
    <property type="match status" value="2"/>
</dbReference>
<evidence type="ECO:0000256" key="2">
    <source>
        <dbReference type="SAM" id="MobiDB-lite"/>
    </source>
</evidence>
<feature type="compositionally biased region" description="Polar residues" evidence="2">
    <location>
        <begin position="176"/>
        <end position="188"/>
    </location>
</feature>
<gene>
    <name evidence="5" type="primary">Mo06016</name>
    <name evidence="5" type="ORF">E5Q_06016</name>
</gene>
<feature type="region of interest" description="Disordered" evidence="2">
    <location>
        <begin position="43"/>
        <end position="85"/>
    </location>
</feature>
<evidence type="ECO:0000313" key="6">
    <source>
        <dbReference type="Proteomes" id="UP000009131"/>
    </source>
</evidence>
<feature type="compositionally biased region" description="Polar residues" evidence="2">
    <location>
        <begin position="68"/>
        <end position="77"/>
    </location>
</feature>
<dbReference type="SUPFAM" id="SSF160443">
    <property type="entry name" value="SMR domain-like"/>
    <property type="match status" value="1"/>
</dbReference>
<feature type="region of interest" description="Disordered" evidence="2">
    <location>
        <begin position="382"/>
        <end position="418"/>
    </location>
</feature>
<feature type="compositionally biased region" description="Polar residues" evidence="2">
    <location>
        <begin position="382"/>
        <end position="394"/>
    </location>
</feature>
<dbReference type="Gene3D" id="4.10.1000.10">
    <property type="entry name" value="Zinc finger, CCCH-type"/>
    <property type="match status" value="1"/>
</dbReference>
<feature type="domain" description="C3H1-type" evidence="3">
    <location>
        <begin position="594"/>
        <end position="617"/>
    </location>
</feature>
<reference evidence="5 6" key="2">
    <citation type="journal article" date="2012" name="Open Biol.">
        <title>Characteristics of nucleosomes and linker DNA regions on the genome of the basidiomycete Mixia osmundae revealed by mono- and dinucleosome mapping.</title>
        <authorList>
            <person name="Nishida H."/>
            <person name="Kondo S."/>
            <person name="Matsumoto T."/>
            <person name="Suzuki Y."/>
            <person name="Yoshikawa H."/>
            <person name="Taylor T.D."/>
            <person name="Sugiyama J."/>
        </authorList>
    </citation>
    <scope>NUCLEOTIDE SEQUENCE [LARGE SCALE GENOMIC DNA]</scope>
    <source>
        <strain evidence="6">CBS 9802 / IAM 14324 / JCM 22182 / KY 12970</strain>
    </source>
</reference>
<accession>G7E9K2</accession>